<accession>A0A8X7XK12</accession>
<organism evidence="3 4">
    <name type="scientific">Polypterus senegalus</name>
    <name type="common">Senegal bichir</name>
    <dbReference type="NCBI Taxonomy" id="55291"/>
    <lineage>
        <taxon>Eukaryota</taxon>
        <taxon>Metazoa</taxon>
        <taxon>Chordata</taxon>
        <taxon>Craniata</taxon>
        <taxon>Vertebrata</taxon>
        <taxon>Euteleostomi</taxon>
        <taxon>Actinopterygii</taxon>
        <taxon>Polypteriformes</taxon>
        <taxon>Polypteridae</taxon>
        <taxon>Polypterus</taxon>
    </lineage>
</organism>
<dbReference type="GO" id="GO:0007338">
    <property type="term" value="P:single fertilization"/>
    <property type="evidence" value="ECO:0007669"/>
    <property type="project" value="TreeGrafter"/>
</dbReference>
<feature type="non-terminal residue" evidence="3">
    <location>
        <position position="917"/>
    </location>
</feature>
<name>A0A8X7XK12_POLSE</name>
<dbReference type="PANTHER" id="PTHR47092:SF1">
    <property type="entry name" value="CHROMATIN REMODELING REGULATOR CECR2"/>
    <property type="match status" value="1"/>
</dbReference>
<protein>
    <submittedName>
        <fullName evidence="3">DYH10 protein</fullName>
    </submittedName>
</protein>
<dbReference type="EMBL" id="JAATIS010000220">
    <property type="protein sequence ID" value="KAG2469024.1"/>
    <property type="molecule type" value="Genomic_DNA"/>
</dbReference>
<evidence type="ECO:0000313" key="3">
    <source>
        <dbReference type="EMBL" id="KAG2469024.1"/>
    </source>
</evidence>
<dbReference type="Pfam" id="PF08385">
    <property type="entry name" value="DHC_N1"/>
    <property type="match status" value="1"/>
</dbReference>
<dbReference type="GO" id="GO:0006338">
    <property type="term" value="P:chromatin remodeling"/>
    <property type="evidence" value="ECO:0007669"/>
    <property type="project" value="InterPro"/>
</dbReference>
<dbReference type="GO" id="GO:0090537">
    <property type="term" value="C:CERF complex"/>
    <property type="evidence" value="ECO:0007669"/>
    <property type="project" value="InterPro"/>
</dbReference>
<evidence type="ECO:0000256" key="1">
    <source>
        <dbReference type="SAM" id="Coils"/>
    </source>
</evidence>
<dbReference type="Proteomes" id="UP000886611">
    <property type="component" value="Unassembled WGS sequence"/>
</dbReference>
<dbReference type="InterPro" id="IPR013594">
    <property type="entry name" value="Dynein_heavy_tail"/>
</dbReference>
<feature type="domain" description="Dynein heavy chain tail" evidence="2">
    <location>
        <begin position="255"/>
        <end position="482"/>
    </location>
</feature>
<feature type="coiled-coil region" evidence="1">
    <location>
        <begin position="513"/>
        <end position="540"/>
    </location>
</feature>
<feature type="non-terminal residue" evidence="3">
    <location>
        <position position="1"/>
    </location>
</feature>
<proteinExistence type="predicted"/>
<keyword evidence="4" id="KW-1185">Reference proteome</keyword>
<evidence type="ECO:0000259" key="2">
    <source>
        <dbReference type="Pfam" id="PF08385"/>
    </source>
</evidence>
<dbReference type="PANTHER" id="PTHR47092">
    <property type="entry name" value="CAT EYE SYNDROME CRITICAL REGION PROTEIN 2"/>
    <property type="match status" value="1"/>
</dbReference>
<comment type="caution">
    <text evidence="3">The sequence shown here is derived from an EMBL/GenBank/DDBJ whole genome shotgun (WGS) entry which is preliminary data.</text>
</comment>
<evidence type="ECO:0000313" key="4">
    <source>
        <dbReference type="Proteomes" id="UP000886611"/>
    </source>
</evidence>
<sequence>MSVNDPRVKWMQQRVCSSFHNVGPSCFEELLSRDNGENEQLILYYLNETSLEESPSVLYFFKAMWEEEVEVQVVVEAINPVCCSEDMEEVLPKFIEMGYMNNDLLMILNNLMNFVFIPLFSARQQHIRAQQATFYEINLKEKGNLKRPILSQSSYPIKDKLLASSYKWYGQIQFAIHCLEGLLQEMQFWHEWSITLRVLDEQLNGCAVKKIIDVLMLVDPAAVQKFNLSWDMLKKYQMNAADNFKFLVTLKHPFKEIEAEVIEFLDLSFKSAHSAEAAFDMLLNFKYNHSRPAVRSQLRKKHNEILVKYAQEIDTISNMFEQNRDNPFLSKNNPPVAGSIVWEKSLFRHLKHTIFRLMEDKEIMNTDQGKEVRSMYIQIGIQMRQYEVAQYLKWHETAEQFIPSLLTQSLLLKYKTSKTEDVSDDMFISVKTELDLKNIQYTINFSPEVKEIILEAKYMDLLGFSVPELVRHVALQENKFYRIDSDYFLPGKLNIAEIWLGISNYIDRCMKAIAKFKRLLNQVKKNAQDIENKLLIIESANLFEYPVPQNNTSLFGIEDFFKYVKEERAKEVAYLCRKYKAISPLLIKIESLVLNTDSGKAPKMEKYYTHWEYKVYNALTTMIVKWMRGTCIMCPPQKVKGQDKTFLFSFFKDVAQVPQVKEQAVILSQNIHYVLTSITKQVNKWKKYMHRCKFDKDIYMKKSVADLLSHLAYNDKMQLYSNIIQEAEHLPLMNMVLCVQLNMETTVQTFREKAKECIQVLGKQLSISVMEDLHKLEGKLQEFEEALQKQDLSFLFELVASLLEGCYQRTDITPCTMKTYLDDIISYRWELEEGKPNPLKEGTFEKLSLRMQVELIHKLCDYRLDAADVFELLKGLDADSLRVEPLGEDSDGAIYWYFYGTRLYKEQHTKGKSVTQW</sequence>
<keyword evidence="1" id="KW-0175">Coiled coil</keyword>
<gene>
    <name evidence="3" type="primary">Dnah10_0</name>
    <name evidence="3" type="ORF">GTO96_0004873</name>
</gene>
<dbReference type="InterPro" id="IPR029614">
    <property type="entry name" value="CECR2"/>
</dbReference>
<dbReference type="AlphaFoldDB" id="A0A8X7XK12"/>
<reference evidence="3 4" key="1">
    <citation type="journal article" date="2021" name="Cell">
        <title>Tracing the genetic footprints of vertebrate landing in non-teleost ray-finned fishes.</title>
        <authorList>
            <person name="Bi X."/>
            <person name="Wang K."/>
            <person name="Yang L."/>
            <person name="Pan H."/>
            <person name="Jiang H."/>
            <person name="Wei Q."/>
            <person name="Fang M."/>
            <person name="Yu H."/>
            <person name="Zhu C."/>
            <person name="Cai Y."/>
            <person name="He Y."/>
            <person name="Gan X."/>
            <person name="Zeng H."/>
            <person name="Yu D."/>
            <person name="Zhu Y."/>
            <person name="Jiang H."/>
            <person name="Qiu Q."/>
            <person name="Yang H."/>
            <person name="Zhang Y.E."/>
            <person name="Wang W."/>
            <person name="Zhu M."/>
            <person name="He S."/>
            <person name="Zhang G."/>
        </authorList>
    </citation>
    <scope>NUCLEOTIDE SEQUENCE [LARGE SCALE GENOMIC DNA]</scope>
    <source>
        <strain evidence="3">Bchr_013</strain>
    </source>
</reference>